<protein>
    <recommendedName>
        <fullName evidence="2">D-arabinono-1,4-lactone oxidase</fullName>
        <ecNumber evidence="2">1.1.3.37</ecNumber>
    </recommendedName>
    <alternativeName>
        <fullName evidence="4">L-galactono-gamma-lactone oxidase</fullName>
    </alternativeName>
</protein>
<dbReference type="Gene3D" id="3.30.70.2520">
    <property type="match status" value="1"/>
</dbReference>
<dbReference type="GO" id="GO:0016020">
    <property type="term" value="C:membrane"/>
    <property type="evidence" value="ECO:0007669"/>
    <property type="project" value="InterPro"/>
</dbReference>
<dbReference type="InterPro" id="IPR036318">
    <property type="entry name" value="FAD-bd_PCMH-like_sf"/>
</dbReference>
<feature type="compositionally biased region" description="Low complexity" evidence="5">
    <location>
        <begin position="1"/>
        <end position="12"/>
    </location>
</feature>
<name>A0A1Y2HC55_9FUNG</name>
<dbReference type="OrthoDB" id="610608at2759"/>
<dbReference type="GO" id="GO:0071949">
    <property type="term" value="F:FAD binding"/>
    <property type="evidence" value="ECO:0007669"/>
    <property type="project" value="InterPro"/>
</dbReference>
<dbReference type="InterPro" id="IPR010031">
    <property type="entry name" value="FAD_lactone_oxidase-like"/>
</dbReference>
<evidence type="ECO:0000256" key="1">
    <source>
        <dbReference type="ARBA" id="ARBA00005083"/>
    </source>
</evidence>
<dbReference type="PIRSF" id="PIRSF000136">
    <property type="entry name" value="LGO_GLO"/>
    <property type="match status" value="1"/>
</dbReference>
<accession>A0A1Y2HC55</accession>
<dbReference type="STRING" id="765915.A0A1Y2HC55"/>
<dbReference type="Gene3D" id="3.30.465.10">
    <property type="match status" value="1"/>
</dbReference>
<dbReference type="Pfam" id="PF04030">
    <property type="entry name" value="ALO"/>
    <property type="match status" value="1"/>
</dbReference>
<keyword evidence="8" id="KW-1185">Reference proteome</keyword>
<evidence type="ECO:0000259" key="6">
    <source>
        <dbReference type="PROSITE" id="PS51387"/>
    </source>
</evidence>
<organism evidence="7 8">
    <name type="scientific">Catenaria anguillulae PL171</name>
    <dbReference type="NCBI Taxonomy" id="765915"/>
    <lineage>
        <taxon>Eukaryota</taxon>
        <taxon>Fungi</taxon>
        <taxon>Fungi incertae sedis</taxon>
        <taxon>Blastocladiomycota</taxon>
        <taxon>Blastocladiomycetes</taxon>
        <taxon>Blastocladiales</taxon>
        <taxon>Catenariaceae</taxon>
        <taxon>Catenaria</taxon>
    </lineage>
</organism>
<dbReference type="InterPro" id="IPR016166">
    <property type="entry name" value="FAD-bd_PCMH"/>
</dbReference>
<dbReference type="AlphaFoldDB" id="A0A1Y2HC55"/>
<dbReference type="Gene3D" id="1.10.45.10">
    <property type="entry name" value="Vanillyl-alcohol Oxidase, Chain A, domain 4"/>
    <property type="match status" value="1"/>
</dbReference>
<proteinExistence type="predicted"/>
<sequence length="561" mass="60916">MSPATSSTPSSTVNGNTHAASASPSPAASASSESQRITLFKEQLTPDAEKSALLNWAGTRALATLSQVRSPASLAELQHLVRAHDHVRPVGSRLTYEALTCIDPTRPNAIMVDLSNLHGLISMTDNTATFWAGTSIDKVSEILKQHGKYINCSPGVIGVQTLAGAIGTGTHGQGLGQSFLCDIVTRVELVRADGSLVVIDGDQHPDLLDAVRIHLGLLGLVVKVTIETQPLRILTCTKATIGVDDFLSGFTDLNRKEEFCKAWWFPDTNLVHVWAASPAGASEIERYRANGEQLTDVEAAGDEDRLASTIYALEQKMAKDTLLDPAHAKSAASAPANGAGRQLETVQRFKRAVSVTGTMQQIYMKGIPVPQINCEIAVPLSQFQAAVHALANWLKTTKHELHYPFIFRNTGASRAWLAPHRGQELCYIGFLVYLSADGTAKPGSLEMMREIQQVLVPLGGTPHWGKHMCLDLYNMPRLFPRMTDFVRVMRAWDPKGKWQNEYTRDMLSDAVAAMEEEDRARKAAEVASGMVGKMAEGKTVVVSRRGGSGHVGESMSMRARL</sequence>
<feature type="region of interest" description="Disordered" evidence="5">
    <location>
        <begin position="1"/>
        <end position="34"/>
    </location>
</feature>
<reference evidence="7 8" key="1">
    <citation type="submission" date="2016-07" db="EMBL/GenBank/DDBJ databases">
        <title>Pervasive Adenine N6-methylation of Active Genes in Fungi.</title>
        <authorList>
            <consortium name="DOE Joint Genome Institute"/>
            <person name="Mondo S.J."/>
            <person name="Dannebaum R.O."/>
            <person name="Kuo R.C."/>
            <person name="Labutti K."/>
            <person name="Haridas S."/>
            <person name="Kuo A."/>
            <person name="Salamov A."/>
            <person name="Ahrendt S.R."/>
            <person name="Lipzen A."/>
            <person name="Sullivan W."/>
            <person name="Andreopoulos W.B."/>
            <person name="Clum A."/>
            <person name="Lindquist E."/>
            <person name="Daum C."/>
            <person name="Ramamoorthy G.K."/>
            <person name="Gryganskyi A."/>
            <person name="Culley D."/>
            <person name="Magnuson J.K."/>
            <person name="James T.Y."/>
            <person name="O'Malley M.A."/>
            <person name="Stajich J.E."/>
            <person name="Spatafora J.W."/>
            <person name="Visel A."/>
            <person name="Grigoriev I.V."/>
        </authorList>
    </citation>
    <scope>NUCLEOTIDE SEQUENCE [LARGE SCALE GENOMIC DNA]</scope>
    <source>
        <strain evidence="7 8">PL171</strain>
    </source>
</reference>
<dbReference type="InterPro" id="IPR016171">
    <property type="entry name" value="Vanillyl_alc_oxidase_C-sub2"/>
</dbReference>
<evidence type="ECO:0000256" key="4">
    <source>
        <dbReference type="ARBA" id="ARBA00033418"/>
    </source>
</evidence>
<dbReference type="InterPro" id="IPR016167">
    <property type="entry name" value="FAD-bd_PCMH_sub1"/>
</dbReference>
<dbReference type="PANTHER" id="PTHR43762:SF1">
    <property type="entry name" value="D-ARABINONO-1,4-LACTONE OXIDASE"/>
    <property type="match status" value="1"/>
</dbReference>
<dbReference type="EC" id="1.1.3.37" evidence="2"/>
<dbReference type="GO" id="GO:0003885">
    <property type="term" value="F:D-arabinono-1,4-lactone oxidase activity"/>
    <property type="evidence" value="ECO:0007669"/>
    <property type="project" value="UniProtKB-EC"/>
</dbReference>
<dbReference type="SUPFAM" id="SSF56176">
    <property type="entry name" value="FAD-binding/transporter-associated domain-like"/>
    <property type="match status" value="1"/>
</dbReference>
<comment type="pathway">
    <text evidence="1">Cofactor biosynthesis; D-erythroascorbate biosynthesis; dehydro-D-arabinono-1,4-lactone from D-arabinose: step 2/2.</text>
</comment>
<dbReference type="Pfam" id="PF01565">
    <property type="entry name" value="FAD_binding_4"/>
    <property type="match status" value="1"/>
</dbReference>
<evidence type="ECO:0000313" key="8">
    <source>
        <dbReference type="Proteomes" id="UP000193411"/>
    </source>
</evidence>
<dbReference type="UniPathway" id="UPA00771">
    <property type="reaction ID" value="UER00766"/>
</dbReference>
<dbReference type="InterPro" id="IPR006094">
    <property type="entry name" value="Oxid_FAD_bind_N"/>
</dbReference>
<dbReference type="InterPro" id="IPR007173">
    <property type="entry name" value="ALO_C"/>
</dbReference>
<dbReference type="EMBL" id="MCFL01000050">
    <property type="protein sequence ID" value="ORZ32170.1"/>
    <property type="molecule type" value="Genomic_DNA"/>
</dbReference>
<dbReference type="PANTHER" id="PTHR43762">
    <property type="entry name" value="L-GULONOLACTONE OXIDASE"/>
    <property type="match status" value="1"/>
</dbReference>
<evidence type="ECO:0000256" key="3">
    <source>
        <dbReference type="ARBA" id="ARBA00023002"/>
    </source>
</evidence>
<dbReference type="PROSITE" id="PS51387">
    <property type="entry name" value="FAD_PCMH"/>
    <property type="match status" value="1"/>
</dbReference>
<dbReference type="InterPro" id="IPR016169">
    <property type="entry name" value="FAD-bd_PCMH_sub2"/>
</dbReference>
<comment type="caution">
    <text evidence="7">The sequence shown here is derived from an EMBL/GenBank/DDBJ whole genome shotgun (WGS) entry which is preliminary data.</text>
</comment>
<dbReference type="Proteomes" id="UP000193411">
    <property type="component" value="Unassembled WGS sequence"/>
</dbReference>
<evidence type="ECO:0000256" key="2">
    <source>
        <dbReference type="ARBA" id="ARBA00013136"/>
    </source>
</evidence>
<feature type="domain" description="FAD-binding PCMH-type" evidence="6">
    <location>
        <begin position="60"/>
        <end position="231"/>
    </location>
</feature>
<dbReference type="Gene3D" id="3.30.43.10">
    <property type="entry name" value="Uridine Diphospho-n-acetylenolpyruvylglucosamine Reductase, domain 2"/>
    <property type="match status" value="1"/>
</dbReference>
<feature type="compositionally biased region" description="Low complexity" evidence="5">
    <location>
        <begin position="19"/>
        <end position="32"/>
    </location>
</feature>
<gene>
    <name evidence="7" type="ORF">BCR44DRAFT_122586</name>
</gene>
<keyword evidence="3" id="KW-0560">Oxidoreductase</keyword>
<evidence type="ECO:0000256" key="5">
    <source>
        <dbReference type="SAM" id="MobiDB-lite"/>
    </source>
</evidence>
<evidence type="ECO:0000313" key="7">
    <source>
        <dbReference type="EMBL" id="ORZ32170.1"/>
    </source>
</evidence>